<sequence length="164" mass="18811">MIPEFFRFDKKLFEHRLGQQSVSAYYTKLMALWDELASYHEPPCCTCGGLKALVEREENERVMQFLMGLNESYATIRRSILMMRPFLDTRKAHALVLQQERQTDVAAKHDISAGPHAIQSSSITQAHRPSALLENGNPKRLLKCSRCDREGHLIDVVSICMDFQ</sequence>
<dbReference type="EMBL" id="JBJUIK010000010">
    <property type="protein sequence ID" value="KAL3515853.1"/>
    <property type="molecule type" value="Genomic_DNA"/>
</dbReference>
<dbReference type="Proteomes" id="UP001630127">
    <property type="component" value="Unassembled WGS sequence"/>
</dbReference>
<protein>
    <recommendedName>
        <fullName evidence="3">Retrotransposon gag domain-containing protein</fullName>
    </recommendedName>
</protein>
<gene>
    <name evidence="1" type="ORF">ACH5RR_022755</name>
</gene>
<comment type="caution">
    <text evidence="1">The sequence shown here is derived from an EMBL/GenBank/DDBJ whole genome shotgun (WGS) entry which is preliminary data.</text>
</comment>
<name>A0ABD2ZDP1_9GENT</name>
<dbReference type="PANTHER" id="PTHR34222:SF99">
    <property type="entry name" value="PROTEIN, PUTATIVE-RELATED"/>
    <property type="match status" value="1"/>
</dbReference>
<evidence type="ECO:0000313" key="2">
    <source>
        <dbReference type="Proteomes" id="UP001630127"/>
    </source>
</evidence>
<reference evidence="1 2" key="1">
    <citation type="submission" date="2024-11" db="EMBL/GenBank/DDBJ databases">
        <title>A near-complete genome assembly of Cinchona calisaya.</title>
        <authorList>
            <person name="Lian D.C."/>
            <person name="Zhao X.W."/>
            <person name="Wei L."/>
        </authorList>
    </citation>
    <scope>NUCLEOTIDE SEQUENCE [LARGE SCALE GENOMIC DNA]</scope>
    <source>
        <tissue evidence="1">Nenye</tissue>
    </source>
</reference>
<accession>A0ABD2ZDP1</accession>
<keyword evidence="2" id="KW-1185">Reference proteome</keyword>
<organism evidence="1 2">
    <name type="scientific">Cinchona calisaya</name>
    <dbReference type="NCBI Taxonomy" id="153742"/>
    <lineage>
        <taxon>Eukaryota</taxon>
        <taxon>Viridiplantae</taxon>
        <taxon>Streptophyta</taxon>
        <taxon>Embryophyta</taxon>
        <taxon>Tracheophyta</taxon>
        <taxon>Spermatophyta</taxon>
        <taxon>Magnoliopsida</taxon>
        <taxon>eudicotyledons</taxon>
        <taxon>Gunneridae</taxon>
        <taxon>Pentapetalae</taxon>
        <taxon>asterids</taxon>
        <taxon>lamiids</taxon>
        <taxon>Gentianales</taxon>
        <taxon>Rubiaceae</taxon>
        <taxon>Cinchonoideae</taxon>
        <taxon>Cinchoneae</taxon>
        <taxon>Cinchona</taxon>
    </lineage>
</organism>
<dbReference type="PANTHER" id="PTHR34222">
    <property type="entry name" value="GAG_PRE-INTEGRS DOMAIN-CONTAINING PROTEIN"/>
    <property type="match status" value="1"/>
</dbReference>
<proteinExistence type="predicted"/>
<dbReference type="AlphaFoldDB" id="A0ABD2ZDP1"/>
<evidence type="ECO:0000313" key="1">
    <source>
        <dbReference type="EMBL" id="KAL3515853.1"/>
    </source>
</evidence>
<evidence type="ECO:0008006" key="3">
    <source>
        <dbReference type="Google" id="ProtNLM"/>
    </source>
</evidence>